<accession>A0A1W0X640</accession>
<comment type="caution">
    <text evidence="3">The sequence shown here is derived from an EMBL/GenBank/DDBJ whole genome shotgun (WGS) entry which is preliminary data.</text>
</comment>
<evidence type="ECO:0008006" key="5">
    <source>
        <dbReference type="Google" id="ProtNLM"/>
    </source>
</evidence>
<dbReference type="CDD" id="cd11304">
    <property type="entry name" value="Cadherin_repeat"/>
    <property type="match status" value="1"/>
</dbReference>
<keyword evidence="2" id="KW-0732">Signal</keyword>
<evidence type="ECO:0000256" key="2">
    <source>
        <dbReference type="SAM" id="SignalP"/>
    </source>
</evidence>
<gene>
    <name evidence="3" type="ORF">BV898_02986</name>
</gene>
<feature type="region of interest" description="Disordered" evidence="1">
    <location>
        <begin position="712"/>
        <end position="733"/>
    </location>
</feature>
<evidence type="ECO:0000313" key="3">
    <source>
        <dbReference type="EMBL" id="OQV22935.1"/>
    </source>
</evidence>
<evidence type="ECO:0000256" key="1">
    <source>
        <dbReference type="SAM" id="MobiDB-lite"/>
    </source>
</evidence>
<dbReference type="SUPFAM" id="SSF49313">
    <property type="entry name" value="Cadherin-like"/>
    <property type="match status" value="2"/>
</dbReference>
<dbReference type="Proteomes" id="UP000192578">
    <property type="component" value="Unassembled WGS sequence"/>
</dbReference>
<keyword evidence="4" id="KW-1185">Reference proteome</keyword>
<evidence type="ECO:0000313" key="4">
    <source>
        <dbReference type="Proteomes" id="UP000192578"/>
    </source>
</evidence>
<reference evidence="4" key="1">
    <citation type="submission" date="2017-01" db="EMBL/GenBank/DDBJ databases">
        <title>Comparative genomics of anhydrobiosis in the tardigrade Hypsibius dujardini.</title>
        <authorList>
            <person name="Yoshida Y."/>
            <person name="Koutsovoulos G."/>
            <person name="Laetsch D."/>
            <person name="Stevens L."/>
            <person name="Kumar S."/>
            <person name="Horikawa D."/>
            <person name="Ishino K."/>
            <person name="Komine S."/>
            <person name="Tomita M."/>
            <person name="Blaxter M."/>
            <person name="Arakawa K."/>
        </authorList>
    </citation>
    <scope>NUCLEOTIDE SEQUENCE [LARGE SCALE GENOMIC DNA]</scope>
    <source>
        <strain evidence="4">Z151</strain>
    </source>
</reference>
<sequence length="733" mass="75252">MSECREGVRGGVRACGEVLLIIFFLQWIPMAEAQAPYFSGYSNSQAPQFAQSSYVFNMTTCSTGLFIAAVQANNPSISQIAYSIDNRTGSPQNVAVNYQTGQLNLATSATGKFRVNLRATNFYGAAVVPITIRCGTSNKNGVDIVCFNNFCSNVSKGDDFDFTVGTCYPGAPVGTVSTTGGQAYFLSSGNNNNNFNTGSFGNFNGFSNGGFTNSFNSPSTFNQNSVIGNNMFNLNSNTGALTLSNFINVGTYTVTIVAYKDTGKQVTLTATVELKCDGSTGDNDFNTGLQYICFGGNCYYASTGNFDTSGVSVSSAYSSYLSGATAFGSTGYAFTSQGCTASSYVGTVTALNSYNYGIASGSPYFTISAGGGIYLSSDLAAGNYSIVVSAFGNSGSITTNVSITVSCSVNSTSSSSTSTLTDTSFIINATCLFGNCNFNSTAPVFGSSPYSFSQTNCINGVNGSTIGTVSATGAVVYYIETGPWSNYYDINRTSGVITAYGSVPTGTPVYLTVTATNQNGVPTNVLVQISTSGCTTTTTAATTSTARTSTGSTFSPVFPQTSYSITQVTCAVSTLGAITATNAASYFISSGNNGGFSISSTGVLSATTLQAAGTYSLVVTACTSAGVCVSVPVTVTVSSCVTSTTTAATTGTPVFTQPGGYTMATTTCTAGSAVGAVFATNAITYNINNGSTIFTIDSSGNITLDVRHGSAGTLQHSSTRSAQPARQLPSRSQ</sequence>
<organism evidence="3 4">
    <name type="scientific">Hypsibius exemplaris</name>
    <name type="common">Freshwater tardigrade</name>
    <dbReference type="NCBI Taxonomy" id="2072580"/>
    <lineage>
        <taxon>Eukaryota</taxon>
        <taxon>Metazoa</taxon>
        <taxon>Ecdysozoa</taxon>
        <taxon>Tardigrada</taxon>
        <taxon>Eutardigrada</taxon>
        <taxon>Parachela</taxon>
        <taxon>Hypsibioidea</taxon>
        <taxon>Hypsibiidae</taxon>
        <taxon>Hypsibius</taxon>
    </lineage>
</organism>
<dbReference type="GO" id="GO:0016020">
    <property type="term" value="C:membrane"/>
    <property type="evidence" value="ECO:0007669"/>
    <property type="project" value="InterPro"/>
</dbReference>
<proteinExistence type="predicted"/>
<dbReference type="GO" id="GO:0005509">
    <property type="term" value="F:calcium ion binding"/>
    <property type="evidence" value="ECO:0007669"/>
    <property type="project" value="InterPro"/>
</dbReference>
<dbReference type="EMBL" id="MTYJ01000014">
    <property type="protein sequence ID" value="OQV22935.1"/>
    <property type="molecule type" value="Genomic_DNA"/>
</dbReference>
<dbReference type="AlphaFoldDB" id="A0A1W0X640"/>
<dbReference type="OrthoDB" id="10232115at2759"/>
<feature type="chain" id="PRO_5010691486" description="Cadherin domain-containing protein" evidence="2">
    <location>
        <begin position="34"/>
        <end position="733"/>
    </location>
</feature>
<protein>
    <recommendedName>
        <fullName evidence="5">Cadherin domain-containing protein</fullName>
    </recommendedName>
</protein>
<name>A0A1W0X640_HYPEX</name>
<feature type="signal peptide" evidence="2">
    <location>
        <begin position="1"/>
        <end position="33"/>
    </location>
</feature>
<dbReference type="InterPro" id="IPR015919">
    <property type="entry name" value="Cadherin-like_sf"/>
</dbReference>